<dbReference type="EMBL" id="CM009299">
    <property type="protein sequence ID" value="PNT17829.1"/>
    <property type="molecule type" value="Genomic_DNA"/>
</dbReference>
<dbReference type="InParanoid" id="A0A2K1YXT8"/>
<protein>
    <submittedName>
        <fullName evidence="2">Uncharacterized protein</fullName>
    </submittedName>
</protein>
<evidence type="ECO:0000256" key="1">
    <source>
        <dbReference type="SAM" id="SignalP"/>
    </source>
</evidence>
<accession>A0A2K1YXT8</accession>
<keyword evidence="3" id="KW-1185">Reference proteome</keyword>
<gene>
    <name evidence="2" type="ORF">POPTR_010G210700</name>
</gene>
<evidence type="ECO:0000313" key="3">
    <source>
        <dbReference type="Proteomes" id="UP000006729"/>
    </source>
</evidence>
<dbReference type="Proteomes" id="UP000006729">
    <property type="component" value="Chromosome 10"/>
</dbReference>
<dbReference type="AlphaFoldDB" id="A0A2K1YXT8"/>
<proteinExistence type="predicted"/>
<feature type="signal peptide" evidence="1">
    <location>
        <begin position="1"/>
        <end position="25"/>
    </location>
</feature>
<name>A0A2K1YXT8_POPTR</name>
<keyword evidence="1" id="KW-0732">Signal</keyword>
<evidence type="ECO:0000313" key="2">
    <source>
        <dbReference type="EMBL" id="PNT17829.1"/>
    </source>
</evidence>
<organism evidence="2 3">
    <name type="scientific">Populus trichocarpa</name>
    <name type="common">Western balsam poplar</name>
    <name type="synonym">Populus balsamifera subsp. trichocarpa</name>
    <dbReference type="NCBI Taxonomy" id="3694"/>
    <lineage>
        <taxon>Eukaryota</taxon>
        <taxon>Viridiplantae</taxon>
        <taxon>Streptophyta</taxon>
        <taxon>Embryophyta</taxon>
        <taxon>Tracheophyta</taxon>
        <taxon>Spermatophyta</taxon>
        <taxon>Magnoliopsida</taxon>
        <taxon>eudicotyledons</taxon>
        <taxon>Gunneridae</taxon>
        <taxon>Pentapetalae</taxon>
        <taxon>rosids</taxon>
        <taxon>fabids</taxon>
        <taxon>Malpighiales</taxon>
        <taxon>Salicaceae</taxon>
        <taxon>Saliceae</taxon>
        <taxon>Populus</taxon>
    </lineage>
</organism>
<feature type="chain" id="PRO_5014438941" evidence="1">
    <location>
        <begin position="26"/>
        <end position="78"/>
    </location>
</feature>
<sequence>MLVINCTVMIFLILLVIETIDRCDSRALLWQGDKEGTEGRTKQYRIKHKWGIFYLENRHLLFDFWCYDRTIEKLSSIP</sequence>
<reference evidence="2 3" key="1">
    <citation type="journal article" date="2006" name="Science">
        <title>The genome of black cottonwood, Populus trichocarpa (Torr. &amp; Gray).</title>
        <authorList>
            <person name="Tuskan G.A."/>
            <person name="Difazio S."/>
            <person name="Jansson S."/>
            <person name="Bohlmann J."/>
            <person name="Grigoriev I."/>
            <person name="Hellsten U."/>
            <person name="Putnam N."/>
            <person name="Ralph S."/>
            <person name="Rombauts S."/>
            <person name="Salamov A."/>
            <person name="Schein J."/>
            <person name="Sterck L."/>
            <person name="Aerts A."/>
            <person name="Bhalerao R.R."/>
            <person name="Bhalerao R.P."/>
            <person name="Blaudez D."/>
            <person name="Boerjan W."/>
            <person name="Brun A."/>
            <person name="Brunner A."/>
            <person name="Busov V."/>
            <person name="Campbell M."/>
            <person name="Carlson J."/>
            <person name="Chalot M."/>
            <person name="Chapman J."/>
            <person name="Chen G.L."/>
            <person name="Cooper D."/>
            <person name="Coutinho P.M."/>
            <person name="Couturier J."/>
            <person name="Covert S."/>
            <person name="Cronk Q."/>
            <person name="Cunningham R."/>
            <person name="Davis J."/>
            <person name="Degroeve S."/>
            <person name="Dejardin A."/>
            <person name="Depamphilis C."/>
            <person name="Detter J."/>
            <person name="Dirks B."/>
            <person name="Dubchak I."/>
            <person name="Duplessis S."/>
            <person name="Ehlting J."/>
            <person name="Ellis B."/>
            <person name="Gendler K."/>
            <person name="Goodstein D."/>
            <person name="Gribskov M."/>
            <person name="Grimwood J."/>
            <person name="Groover A."/>
            <person name="Gunter L."/>
            <person name="Hamberger B."/>
            <person name="Heinze B."/>
            <person name="Helariutta Y."/>
            <person name="Henrissat B."/>
            <person name="Holligan D."/>
            <person name="Holt R."/>
            <person name="Huang W."/>
            <person name="Islam-Faridi N."/>
            <person name="Jones S."/>
            <person name="Jones-Rhoades M."/>
            <person name="Jorgensen R."/>
            <person name="Joshi C."/>
            <person name="Kangasjarvi J."/>
            <person name="Karlsson J."/>
            <person name="Kelleher C."/>
            <person name="Kirkpatrick R."/>
            <person name="Kirst M."/>
            <person name="Kohler A."/>
            <person name="Kalluri U."/>
            <person name="Larimer F."/>
            <person name="Leebens-Mack J."/>
            <person name="Leple J.C."/>
            <person name="Locascio P."/>
            <person name="Lou Y."/>
            <person name="Lucas S."/>
            <person name="Martin F."/>
            <person name="Montanini B."/>
            <person name="Napoli C."/>
            <person name="Nelson D.R."/>
            <person name="Nelson C."/>
            <person name="Nieminen K."/>
            <person name="Nilsson O."/>
            <person name="Pereda V."/>
            <person name="Peter G."/>
            <person name="Philippe R."/>
            <person name="Pilate G."/>
            <person name="Poliakov A."/>
            <person name="Razumovskaya J."/>
            <person name="Richardson P."/>
            <person name="Rinaldi C."/>
            <person name="Ritland K."/>
            <person name="Rouze P."/>
            <person name="Ryaboy D."/>
            <person name="Schmutz J."/>
            <person name="Schrader J."/>
            <person name="Segerman B."/>
            <person name="Shin H."/>
            <person name="Siddiqui A."/>
            <person name="Sterky F."/>
            <person name="Terry A."/>
            <person name="Tsai C.J."/>
            <person name="Uberbacher E."/>
            <person name="Unneberg P."/>
            <person name="Vahala J."/>
            <person name="Wall K."/>
            <person name="Wessler S."/>
            <person name="Yang G."/>
            <person name="Yin T."/>
            <person name="Douglas C."/>
            <person name="Marra M."/>
            <person name="Sandberg G."/>
            <person name="Van de Peer Y."/>
            <person name="Rokhsar D."/>
        </authorList>
    </citation>
    <scope>NUCLEOTIDE SEQUENCE [LARGE SCALE GENOMIC DNA]</scope>
    <source>
        <strain evidence="3">cv. Nisqually</strain>
    </source>
</reference>